<evidence type="ECO:0000313" key="2">
    <source>
        <dbReference type="Proteomes" id="UP001143474"/>
    </source>
</evidence>
<evidence type="ECO:0000313" key="1">
    <source>
        <dbReference type="EMBL" id="GLK14044.1"/>
    </source>
</evidence>
<gene>
    <name evidence="1" type="ORF">GCM10017600_74560</name>
</gene>
<dbReference type="EMBL" id="BSEV01000028">
    <property type="protein sequence ID" value="GLK14044.1"/>
    <property type="molecule type" value="Genomic_DNA"/>
</dbReference>
<reference evidence="1" key="1">
    <citation type="journal article" date="2014" name="Int. J. Syst. Evol. Microbiol.">
        <title>Complete genome sequence of Corynebacterium casei LMG S-19264T (=DSM 44701T), isolated from a smear-ripened cheese.</title>
        <authorList>
            <consortium name="US DOE Joint Genome Institute (JGI-PGF)"/>
            <person name="Walter F."/>
            <person name="Albersmeier A."/>
            <person name="Kalinowski J."/>
            <person name="Ruckert C."/>
        </authorList>
    </citation>
    <scope>NUCLEOTIDE SEQUENCE</scope>
    <source>
        <strain evidence="1">VKM Ac-2007</strain>
    </source>
</reference>
<dbReference type="AlphaFoldDB" id="A0A9W6IAK8"/>
<reference evidence="1" key="2">
    <citation type="submission" date="2023-01" db="EMBL/GenBank/DDBJ databases">
        <authorList>
            <person name="Sun Q."/>
            <person name="Evtushenko L."/>
        </authorList>
    </citation>
    <scope>NUCLEOTIDE SEQUENCE</scope>
    <source>
        <strain evidence="1">VKM Ac-2007</strain>
    </source>
</reference>
<sequence length="134" mass="14058">MLTMIFTDSPGWTLSRSGYPLIPRVSNASWGVLGSTGSGGGSTFGVWGAVAAAPTPVDSGPDPPITATNAVISRAVPVRLRAITRSPLCRPWTLATRGTTCRRTGAATVRSLCRRDRTTRASVASEDVRCLSLL</sequence>
<dbReference type="Proteomes" id="UP001143474">
    <property type="component" value="Unassembled WGS sequence"/>
</dbReference>
<name>A0A9W6IAK8_9ACTN</name>
<proteinExistence type="predicted"/>
<accession>A0A9W6IAK8</accession>
<comment type="caution">
    <text evidence="1">The sequence shown here is derived from an EMBL/GenBank/DDBJ whole genome shotgun (WGS) entry which is preliminary data.</text>
</comment>
<organism evidence="1 2">
    <name type="scientific">Streptosporangium carneum</name>
    <dbReference type="NCBI Taxonomy" id="47481"/>
    <lineage>
        <taxon>Bacteria</taxon>
        <taxon>Bacillati</taxon>
        <taxon>Actinomycetota</taxon>
        <taxon>Actinomycetes</taxon>
        <taxon>Streptosporangiales</taxon>
        <taxon>Streptosporangiaceae</taxon>
        <taxon>Streptosporangium</taxon>
    </lineage>
</organism>
<protein>
    <submittedName>
        <fullName evidence="1">Uncharacterized protein</fullName>
    </submittedName>
</protein>
<keyword evidence="2" id="KW-1185">Reference proteome</keyword>